<feature type="domain" description="SPOR" evidence="3">
    <location>
        <begin position="166"/>
        <end position="249"/>
    </location>
</feature>
<dbReference type="EMBL" id="JACYFU010000001">
    <property type="protein sequence ID" value="MBD8064833.1"/>
    <property type="molecule type" value="Genomic_DNA"/>
</dbReference>
<protein>
    <submittedName>
        <fullName evidence="4">SPOR domain-containing protein</fullName>
    </submittedName>
</protein>
<evidence type="ECO:0000259" key="3">
    <source>
        <dbReference type="PROSITE" id="PS51724"/>
    </source>
</evidence>
<dbReference type="Pfam" id="PF05036">
    <property type="entry name" value="SPOR"/>
    <property type="match status" value="1"/>
</dbReference>
<dbReference type="AlphaFoldDB" id="A0A927ISJ8"/>
<keyword evidence="2" id="KW-0812">Transmembrane</keyword>
<keyword evidence="2" id="KW-1133">Transmembrane helix</keyword>
<dbReference type="PROSITE" id="PS51724">
    <property type="entry name" value="SPOR"/>
    <property type="match status" value="1"/>
</dbReference>
<accession>A0A927ISJ8</accession>
<dbReference type="RefSeq" id="WP_191773189.1">
    <property type="nucleotide sequence ID" value="NZ_JACYFU010000001.1"/>
</dbReference>
<gene>
    <name evidence="4" type="ORF">IC608_05005</name>
</gene>
<feature type="transmembrane region" description="Helical" evidence="2">
    <location>
        <begin position="15"/>
        <end position="37"/>
    </location>
</feature>
<keyword evidence="2" id="KW-0472">Membrane</keyword>
<organism evidence="4 5">
    <name type="scientific">Devosia oryzisoli</name>
    <dbReference type="NCBI Taxonomy" id="2774138"/>
    <lineage>
        <taxon>Bacteria</taxon>
        <taxon>Pseudomonadati</taxon>
        <taxon>Pseudomonadota</taxon>
        <taxon>Alphaproteobacteria</taxon>
        <taxon>Hyphomicrobiales</taxon>
        <taxon>Devosiaceae</taxon>
        <taxon>Devosia</taxon>
    </lineage>
</organism>
<keyword evidence="1" id="KW-0175">Coiled coil</keyword>
<keyword evidence="5" id="KW-1185">Reference proteome</keyword>
<comment type="caution">
    <text evidence="4">The sequence shown here is derived from an EMBL/GenBank/DDBJ whole genome shotgun (WGS) entry which is preliminary data.</text>
</comment>
<name>A0A927ISJ8_9HYPH</name>
<evidence type="ECO:0000313" key="5">
    <source>
        <dbReference type="Proteomes" id="UP000654108"/>
    </source>
</evidence>
<evidence type="ECO:0000256" key="1">
    <source>
        <dbReference type="SAM" id="Coils"/>
    </source>
</evidence>
<sequence length="264" mass="27383">MAKASEQFRQSDVTLWGIVALVCGALAVFGANVSALLPQRIVAALHQPRLSGPTLEALRLQVADLRDESRKLRNDNDQLLSRFSIGEQAATETRRRVGALEVTVPKLVEALPDDAAIDRSSLTASIGTTESGDRFDAEGGSVVVRRTPMPGTTPSQPLPAPVDGIGDPASGFGVALGEAVGTEDAADYWDELTAKFGPLLIGMAPRLGDASDGSGTHLIAGPIGDAEEAQALCDRLAKVSIACQPMPYQGTELPSAGVESGEGG</sequence>
<dbReference type="InterPro" id="IPR007730">
    <property type="entry name" value="SPOR-like_dom"/>
</dbReference>
<evidence type="ECO:0000256" key="2">
    <source>
        <dbReference type="SAM" id="Phobius"/>
    </source>
</evidence>
<feature type="coiled-coil region" evidence="1">
    <location>
        <begin position="55"/>
        <end position="82"/>
    </location>
</feature>
<dbReference type="GO" id="GO:0042834">
    <property type="term" value="F:peptidoglycan binding"/>
    <property type="evidence" value="ECO:0007669"/>
    <property type="project" value="InterPro"/>
</dbReference>
<dbReference type="Proteomes" id="UP000654108">
    <property type="component" value="Unassembled WGS sequence"/>
</dbReference>
<reference evidence="4" key="1">
    <citation type="submission" date="2020-09" db="EMBL/GenBank/DDBJ databases">
        <title>Genome seq and assembly of Devosia sp.</title>
        <authorList>
            <person name="Chhetri G."/>
        </authorList>
    </citation>
    <scope>NUCLEOTIDE SEQUENCE</scope>
    <source>
        <strain evidence="4">PTR5</strain>
    </source>
</reference>
<proteinExistence type="predicted"/>
<evidence type="ECO:0000313" key="4">
    <source>
        <dbReference type="EMBL" id="MBD8064833.1"/>
    </source>
</evidence>